<dbReference type="PROSITE" id="PS51450">
    <property type="entry name" value="LRR"/>
    <property type="match status" value="1"/>
</dbReference>
<evidence type="ECO:0000313" key="2">
    <source>
        <dbReference type="Proteomes" id="UP000692954"/>
    </source>
</evidence>
<protein>
    <recommendedName>
        <fullName evidence="3">Leucine rich repeat protein</fullName>
    </recommendedName>
</protein>
<dbReference type="InterPro" id="IPR053040">
    <property type="entry name" value="LRR-containing_protein_71"/>
</dbReference>
<dbReference type="PANTHER" id="PTHR46984">
    <property type="entry name" value="LEUCINE-RICH REPEAT-CONTAINING PROTEIN 71"/>
    <property type="match status" value="1"/>
</dbReference>
<proteinExistence type="predicted"/>
<keyword evidence="2" id="KW-1185">Reference proteome</keyword>
<gene>
    <name evidence="1" type="ORF">PSON_ATCC_30995.1.T0330033</name>
</gene>
<reference evidence="1" key="1">
    <citation type="submission" date="2021-01" db="EMBL/GenBank/DDBJ databases">
        <authorList>
            <consortium name="Genoscope - CEA"/>
            <person name="William W."/>
        </authorList>
    </citation>
    <scope>NUCLEOTIDE SEQUENCE</scope>
</reference>
<evidence type="ECO:0008006" key="3">
    <source>
        <dbReference type="Google" id="ProtNLM"/>
    </source>
</evidence>
<comment type="caution">
    <text evidence="1">The sequence shown here is derived from an EMBL/GenBank/DDBJ whole genome shotgun (WGS) entry which is preliminary data.</text>
</comment>
<evidence type="ECO:0000313" key="1">
    <source>
        <dbReference type="EMBL" id="CAD8075052.1"/>
    </source>
</evidence>
<dbReference type="OrthoDB" id="120976at2759"/>
<dbReference type="Proteomes" id="UP000692954">
    <property type="component" value="Unassembled WGS sequence"/>
</dbReference>
<accession>A0A8S1M8C1</accession>
<dbReference type="EMBL" id="CAJJDN010000033">
    <property type="protein sequence ID" value="CAD8075052.1"/>
    <property type="molecule type" value="Genomic_DNA"/>
</dbReference>
<dbReference type="InterPro" id="IPR001611">
    <property type="entry name" value="Leu-rich_rpt"/>
</dbReference>
<dbReference type="AlphaFoldDB" id="A0A8S1M8C1"/>
<name>A0A8S1M8C1_9CILI</name>
<organism evidence="1 2">
    <name type="scientific">Paramecium sonneborni</name>
    <dbReference type="NCBI Taxonomy" id="65129"/>
    <lineage>
        <taxon>Eukaryota</taxon>
        <taxon>Sar</taxon>
        <taxon>Alveolata</taxon>
        <taxon>Ciliophora</taxon>
        <taxon>Intramacronucleata</taxon>
        <taxon>Oligohymenophorea</taxon>
        <taxon>Peniculida</taxon>
        <taxon>Parameciidae</taxon>
        <taxon>Paramecium</taxon>
    </lineage>
</organism>
<sequence>MPPKKEERRPLEPIFSQSNCPFYQYQIYQQESLDQASQFLAYFKPELSQLMKNNIQDNMQILCQSIGINLHPTFVKVVQNLDINDFDENKKFRNPEEYESDQTSQIVFFNSVKVDILTLKLLEFCCSQSGIQCLKFCNNDLGQSEYQIIAQIIGNTECKIKKLFIDWQLVQPQLLQSNHLLEQLYFRSCQINYAFIETLCQNMRNLKVLDLYDNQLSKEAFGLIGVTLKDNIYLEQLGLAKNQITSLDQLSEIMQNVGKFLMTQEEYDEYRIKEKERDQIIERNKKVKKKGTEEIVPVLETIQQFENNWFIIRNQRLQLLNLSLNAIDDNSFILIEKFLNQTFEGFQLVLTNNKFEDQKALQRLKKKYNKKLLI</sequence>
<dbReference type="PANTHER" id="PTHR46984:SF1">
    <property type="entry name" value="LEUCINE-RICH REPEAT-CONTAINING PROTEIN 71"/>
    <property type="match status" value="1"/>
</dbReference>